<comment type="caution">
    <text evidence="11">The sequence shown here is derived from an EMBL/GenBank/DDBJ whole genome shotgun (WGS) entry which is preliminary data.</text>
</comment>
<evidence type="ECO:0000313" key="12">
    <source>
        <dbReference type="Proteomes" id="UP001300502"/>
    </source>
</evidence>
<dbReference type="PANTHER" id="PTHR12413:SF1">
    <property type="entry name" value="DOLICHYL PYROPHOSPHATE MAN9GLCNAC2 ALPHA-1,3-GLUCOSYLTRANSFERASE"/>
    <property type="match status" value="1"/>
</dbReference>
<evidence type="ECO:0000256" key="7">
    <source>
        <dbReference type="ARBA" id="ARBA00022824"/>
    </source>
</evidence>
<feature type="transmembrane region" description="Helical" evidence="10">
    <location>
        <begin position="241"/>
        <end position="259"/>
    </location>
</feature>
<keyword evidence="8 10" id="KW-1133">Transmembrane helix</keyword>
<dbReference type="AlphaFoldDB" id="A0AAV9IAC0"/>
<dbReference type="GO" id="GO:0042281">
    <property type="term" value="F:dolichyl pyrophosphate Man9GlcNAc2 alpha-1,3-glucosyltransferase activity"/>
    <property type="evidence" value="ECO:0007669"/>
    <property type="project" value="TreeGrafter"/>
</dbReference>
<dbReference type="EMBL" id="JANCYU010000023">
    <property type="protein sequence ID" value="KAK4524337.1"/>
    <property type="molecule type" value="Genomic_DNA"/>
</dbReference>
<evidence type="ECO:0000256" key="1">
    <source>
        <dbReference type="ARBA" id="ARBA00004477"/>
    </source>
</evidence>
<evidence type="ECO:0000256" key="2">
    <source>
        <dbReference type="ARBA" id="ARBA00004922"/>
    </source>
</evidence>
<feature type="transmembrane region" description="Helical" evidence="10">
    <location>
        <begin position="420"/>
        <end position="440"/>
    </location>
</feature>
<feature type="transmembrane region" description="Helical" evidence="10">
    <location>
        <begin position="372"/>
        <end position="391"/>
    </location>
</feature>
<evidence type="ECO:0000256" key="5">
    <source>
        <dbReference type="ARBA" id="ARBA00022679"/>
    </source>
</evidence>
<reference evidence="11 12" key="1">
    <citation type="submission" date="2022-07" db="EMBL/GenBank/DDBJ databases">
        <title>Genome-wide signatures of adaptation to extreme environments.</title>
        <authorList>
            <person name="Cho C.H."/>
            <person name="Yoon H.S."/>
        </authorList>
    </citation>
    <scope>NUCLEOTIDE SEQUENCE [LARGE SCALE GENOMIC DNA]</scope>
    <source>
        <strain evidence="11 12">108.79 E11</strain>
    </source>
</reference>
<comment type="subcellular location">
    <subcellularLocation>
        <location evidence="1 10">Endoplasmic reticulum membrane</location>
        <topology evidence="1 10">Multi-pass membrane protein</topology>
    </subcellularLocation>
</comment>
<protein>
    <recommendedName>
        <fullName evidence="10">Alpha-1,3-glucosyltransferase</fullName>
        <ecNumber evidence="10">2.4.1.-</ecNumber>
    </recommendedName>
</protein>
<organism evidence="11 12">
    <name type="scientific">Galdieria yellowstonensis</name>
    <dbReference type="NCBI Taxonomy" id="3028027"/>
    <lineage>
        <taxon>Eukaryota</taxon>
        <taxon>Rhodophyta</taxon>
        <taxon>Bangiophyceae</taxon>
        <taxon>Galdieriales</taxon>
        <taxon>Galdieriaceae</taxon>
        <taxon>Galdieria</taxon>
    </lineage>
</organism>
<keyword evidence="4 10" id="KW-0328">Glycosyltransferase</keyword>
<name>A0AAV9IAC0_9RHOD</name>
<evidence type="ECO:0000256" key="6">
    <source>
        <dbReference type="ARBA" id="ARBA00022692"/>
    </source>
</evidence>
<sequence length="484" mass="56205">MEKYQSASPSCSVISWKHKVLLSYGFVILVRLLVSLSPYSGHNTPPLYGDLEAQRHWMEITVSLPPLDWYRQTSDNDLQYWGIDYPPLSAYYSWICGKIIQLVDEDVIKLHVSRGIETESSKCLLRLSVVLSDAIFLLPACLQLCLRISKKKDDDSIWLFVTTALEPCLLLIDHGHFQYNGVSIALVLWSIIALLEDDLVRACIFYTCSIHFKQTSLYYSICFASYFFSKLKTQQKWKRKLFQCVMVTLFVFLIIWWPWLKDWKSFSQVLSRIFPVSRGLYEDKVANFWCTLSPFLKVHRLVGPGSLLLLCSVLTAVSCMPFVVMNWKKPTMTNLLISFTATPLCFYLFSYQVHEKQIILSVFIAQFLSFDFFWLSFYFSLVGLASMFPLFMRENLHPAYIGCCFLQVWLRTIKPRRANLRFKVPFFAIFFVLHILLLFANSPKRYPHMFILLCTSVCCVYFVSLLAFLIWISIAKGTSHDKSG</sequence>
<feature type="transmembrane region" description="Helical" evidence="10">
    <location>
        <begin position="124"/>
        <end position="144"/>
    </location>
</feature>
<evidence type="ECO:0000256" key="4">
    <source>
        <dbReference type="ARBA" id="ARBA00022676"/>
    </source>
</evidence>
<feature type="transmembrane region" description="Helical" evidence="10">
    <location>
        <begin position="21"/>
        <end position="39"/>
    </location>
</feature>
<evidence type="ECO:0000313" key="11">
    <source>
        <dbReference type="EMBL" id="KAK4524337.1"/>
    </source>
</evidence>
<comment type="pathway">
    <text evidence="2 10">Protein modification; protein glycosylation.</text>
</comment>
<comment type="similarity">
    <text evidence="3 10">Belongs to the ALG6/ALG8 glucosyltransferase family.</text>
</comment>
<keyword evidence="5 10" id="KW-0808">Transferase</keyword>
<dbReference type="Pfam" id="PF03155">
    <property type="entry name" value="Alg6_Alg8"/>
    <property type="match status" value="1"/>
</dbReference>
<gene>
    <name evidence="11" type="ORF">GAYE_SCF03G2237</name>
</gene>
<evidence type="ECO:0000256" key="8">
    <source>
        <dbReference type="ARBA" id="ARBA00022989"/>
    </source>
</evidence>
<feature type="transmembrane region" description="Helical" evidence="10">
    <location>
        <begin position="446"/>
        <end position="472"/>
    </location>
</feature>
<keyword evidence="7 10" id="KW-0256">Endoplasmic reticulum</keyword>
<accession>A0AAV9IAC0</accession>
<keyword evidence="12" id="KW-1185">Reference proteome</keyword>
<dbReference type="InterPro" id="IPR004856">
    <property type="entry name" value="Glyco_trans_ALG6/ALG8"/>
</dbReference>
<keyword evidence="9 10" id="KW-0472">Membrane</keyword>
<keyword evidence="6 10" id="KW-0812">Transmembrane</keyword>
<proteinExistence type="inferred from homology"/>
<dbReference type="EC" id="2.4.1.-" evidence="10"/>
<dbReference type="Proteomes" id="UP001300502">
    <property type="component" value="Unassembled WGS sequence"/>
</dbReference>
<evidence type="ECO:0000256" key="3">
    <source>
        <dbReference type="ARBA" id="ARBA00008715"/>
    </source>
</evidence>
<evidence type="ECO:0000256" key="9">
    <source>
        <dbReference type="ARBA" id="ARBA00023136"/>
    </source>
</evidence>
<dbReference type="GO" id="GO:0005789">
    <property type="term" value="C:endoplasmic reticulum membrane"/>
    <property type="evidence" value="ECO:0007669"/>
    <property type="project" value="UniProtKB-SubCell"/>
</dbReference>
<dbReference type="PANTHER" id="PTHR12413">
    <property type="entry name" value="DOLICHYL GLYCOSYLTRANSFERASE"/>
    <property type="match status" value="1"/>
</dbReference>
<feature type="transmembrane region" description="Helical" evidence="10">
    <location>
        <begin position="335"/>
        <end position="352"/>
    </location>
</feature>
<feature type="transmembrane region" description="Helical" evidence="10">
    <location>
        <begin position="301"/>
        <end position="323"/>
    </location>
</feature>
<evidence type="ECO:0000256" key="10">
    <source>
        <dbReference type="RuleBase" id="RU363110"/>
    </source>
</evidence>